<reference evidence="1" key="2">
    <citation type="submission" date="2023-06" db="EMBL/GenBank/DDBJ databases">
        <authorList>
            <consortium name="Lawrence Berkeley National Laboratory"/>
            <person name="Haridas S."/>
            <person name="Hensen N."/>
            <person name="Bonometti L."/>
            <person name="Westerberg I."/>
            <person name="Brannstrom I.O."/>
            <person name="Guillou S."/>
            <person name="Cros-Aarteil S."/>
            <person name="Calhoun S."/>
            <person name="Kuo A."/>
            <person name="Mondo S."/>
            <person name="Pangilinan J."/>
            <person name="Riley R."/>
            <person name="Labutti K."/>
            <person name="Andreopoulos B."/>
            <person name="Lipzen A."/>
            <person name="Chen C."/>
            <person name="Yanf M."/>
            <person name="Daum C."/>
            <person name="Ng V."/>
            <person name="Clum A."/>
            <person name="Steindorff A."/>
            <person name="Ohm R."/>
            <person name="Martin F."/>
            <person name="Silar P."/>
            <person name="Natvig D."/>
            <person name="Lalanne C."/>
            <person name="Gautier V."/>
            <person name="Ament-Velasquez S.L."/>
            <person name="Kruys A."/>
            <person name="Hutchinson M.I."/>
            <person name="Powell A.J."/>
            <person name="Barry K."/>
            <person name="Miller A.N."/>
            <person name="Grigoriev I.V."/>
            <person name="Debuchy R."/>
            <person name="Gladieux P."/>
            <person name="Thoren M.H."/>
            <person name="Johannesson H."/>
        </authorList>
    </citation>
    <scope>NUCLEOTIDE SEQUENCE</scope>
    <source>
        <strain evidence="1">CBS 958.72</strain>
    </source>
</reference>
<name>A0AAE0JV78_9PEZI</name>
<evidence type="ECO:0000313" key="2">
    <source>
        <dbReference type="Proteomes" id="UP001287356"/>
    </source>
</evidence>
<reference evidence="1" key="1">
    <citation type="journal article" date="2023" name="Mol. Phylogenet. Evol.">
        <title>Genome-scale phylogeny and comparative genomics of the fungal order Sordariales.</title>
        <authorList>
            <person name="Hensen N."/>
            <person name="Bonometti L."/>
            <person name="Westerberg I."/>
            <person name="Brannstrom I.O."/>
            <person name="Guillou S."/>
            <person name="Cros-Aarteil S."/>
            <person name="Calhoun S."/>
            <person name="Haridas S."/>
            <person name="Kuo A."/>
            <person name="Mondo S."/>
            <person name="Pangilinan J."/>
            <person name="Riley R."/>
            <person name="LaButti K."/>
            <person name="Andreopoulos B."/>
            <person name="Lipzen A."/>
            <person name="Chen C."/>
            <person name="Yan M."/>
            <person name="Daum C."/>
            <person name="Ng V."/>
            <person name="Clum A."/>
            <person name="Steindorff A."/>
            <person name="Ohm R.A."/>
            <person name="Martin F."/>
            <person name="Silar P."/>
            <person name="Natvig D.O."/>
            <person name="Lalanne C."/>
            <person name="Gautier V."/>
            <person name="Ament-Velasquez S.L."/>
            <person name="Kruys A."/>
            <person name="Hutchinson M.I."/>
            <person name="Powell A.J."/>
            <person name="Barry K."/>
            <person name="Miller A.N."/>
            <person name="Grigoriev I.V."/>
            <person name="Debuchy R."/>
            <person name="Gladieux P."/>
            <person name="Hiltunen Thoren M."/>
            <person name="Johannesson H."/>
        </authorList>
    </citation>
    <scope>NUCLEOTIDE SEQUENCE</scope>
    <source>
        <strain evidence="1">CBS 958.72</strain>
    </source>
</reference>
<organism evidence="1 2">
    <name type="scientific">Lasiosphaeria ovina</name>
    <dbReference type="NCBI Taxonomy" id="92902"/>
    <lineage>
        <taxon>Eukaryota</taxon>
        <taxon>Fungi</taxon>
        <taxon>Dikarya</taxon>
        <taxon>Ascomycota</taxon>
        <taxon>Pezizomycotina</taxon>
        <taxon>Sordariomycetes</taxon>
        <taxon>Sordariomycetidae</taxon>
        <taxon>Sordariales</taxon>
        <taxon>Lasiosphaeriaceae</taxon>
        <taxon>Lasiosphaeria</taxon>
    </lineage>
</organism>
<protein>
    <submittedName>
        <fullName evidence="1">Uncharacterized protein</fullName>
    </submittedName>
</protein>
<proteinExistence type="predicted"/>
<accession>A0AAE0JV78</accession>
<dbReference type="AlphaFoldDB" id="A0AAE0JV78"/>
<comment type="caution">
    <text evidence="1">The sequence shown here is derived from an EMBL/GenBank/DDBJ whole genome shotgun (WGS) entry which is preliminary data.</text>
</comment>
<dbReference type="EMBL" id="JAULSN010000009">
    <property type="protein sequence ID" value="KAK3364883.1"/>
    <property type="molecule type" value="Genomic_DNA"/>
</dbReference>
<dbReference type="Proteomes" id="UP001287356">
    <property type="component" value="Unassembled WGS sequence"/>
</dbReference>
<sequence length="109" mass="11930">MGKDPLDRPFQWILDVVEKKPSEGSGRGMFPTRVAEEIVAVVEGRSREAQFSSKARIGGILVSVGKPREDSPGSGRIRHSRVSPLYRSDHPFAPLGLVMGGHILSPKRL</sequence>
<gene>
    <name evidence="1" type="ORF">B0T24DRAFT_683525</name>
</gene>
<keyword evidence="2" id="KW-1185">Reference proteome</keyword>
<evidence type="ECO:0000313" key="1">
    <source>
        <dbReference type="EMBL" id="KAK3364883.1"/>
    </source>
</evidence>